<keyword evidence="4" id="KW-0788">Thiol protease</keyword>
<dbReference type="InterPro" id="IPR038765">
    <property type="entry name" value="Papain-like_cys_pep_sf"/>
</dbReference>
<evidence type="ECO:0000256" key="1">
    <source>
        <dbReference type="ARBA" id="ARBA00007074"/>
    </source>
</evidence>
<dbReference type="PROSITE" id="PS51935">
    <property type="entry name" value="NLPC_P60"/>
    <property type="match status" value="1"/>
</dbReference>
<protein>
    <submittedName>
        <fullName evidence="6">NLP/P60 hydrolase</fullName>
    </submittedName>
</protein>
<comment type="caution">
    <text evidence="6">The sequence shown here is derived from an EMBL/GenBank/DDBJ whole genome shotgun (WGS) entry which is preliminary data.</text>
</comment>
<dbReference type="PANTHER" id="PTHR47359:SF3">
    <property type="entry name" value="NLP_P60 DOMAIN-CONTAINING PROTEIN-RELATED"/>
    <property type="match status" value="1"/>
</dbReference>
<dbReference type="InterPro" id="IPR000064">
    <property type="entry name" value="NLP_P60_dom"/>
</dbReference>
<dbReference type="Gene3D" id="2.30.30.40">
    <property type="entry name" value="SH3 Domains"/>
    <property type="match status" value="1"/>
</dbReference>
<feature type="domain" description="NlpC/P60" evidence="5">
    <location>
        <begin position="163"/>
        <end position="286"/>
    </location>
</feature>
<reference evidence="6" key="1">
    <citation type="submission" date="2019-12" db="EMBL/GenBank/DDBJ databases">
        <title>Ruegeria JWLKs population differentiation of coral mucus and skeleton niches.</title>
        <authorList>
            <person name="Luo D."/>
        </authorList>
    </citation>
    <scope>NUCLEOTIDE SEQUENCE</scope>
    <source>
        <strain evidence="6">HKCCD6181</strain>
    </source>
</reference>
<dbReference type="PANTHER" id="PTHR47359">
    <property type="entry name" value="PEPTIDOGLYCAN DL-ENDOPEPTIDASE CWLO"/>
    <property type="match status" value="1"/>
</dbReference>
<organism evidence="6 7">
    <name type="scientific">Ruegeria atlantica</name>
    <dbReference type="NCBI Taxonomy" id="81569"/>
    <lineage>
        <taxon>Bacteria</taxon>
        <taxon>Pseudomonadati</taxon>
        <taxon>Pseudomonadota</taxon>
        <taxon>Alphaproteobacteria</taxon>
        <taxon>Rhodobacterales</taxon>
        <taxon>Roseobacteraceae</taxon>
        <taxon>Ruegeria</taxon>
    </lineage>
</organism>
<name>A0AA91BS12_9RHOB</name>
<evidence type="ECO:0000256" key="4">
    <source>
        <dbReference type="ARBA" id="ARBA00022807"/>
    </source>
</evidence>
<keyword evidence="2" id="KW-0645">Protease</keyword>
<sequence length="286" mass="31038">MPLHPFRHLFLAAQQRAGAHQGRSGSGATCRADGVAGDIVTVTRHRVSASVVDLLRSPDGPRDRQVLFGDTVRIEETKSGWNRVIADKDGYIGWLRSDQLTADAPATHWITAPATHAYQEADFKSRDLVSLSFGSKIQASTETDRFVETELGYIPKVHTAPMTEKPDDPIEVAQLFLGTPYLWGGNSRFGIDCSGLVQAALLACGLPCPGDSGDQERALGKTVIEGAPAQRGDLLFWKGHVAWVSGQNMLLHANASHMAVVFEPMDQAIHRIMNQGDGPVTAHKRL</sequence>
<dbReference type="Pfam" id="PF18348">
    <property type="entry name" value="SH3_16"/>
    <property type="match status" value="1"/>
</dbReference>
<accession>A0AA91BS12</accession>
<gene>
    <name evidence="6" type="ORF">GS634_13500</name>
</gene>
<dbReference type="EMBL" id="WVRA01000004">
    <property type="protein sequence ID" value="NOE19137.1"/>
    <property type="molecule type" value="Genomic_DNA"/>
</dbReference>
<dbReference type="SUPFAM" id="SSF54001">
    <property type="entry name" value="Cysteine proteinases"/>
    <property type="match status" value="1"/>
</dbReference>
<evidence type="ECO:0000313" key="7">
    <source>
        <dbReference type="Proteomes" id="UP000597886"/>
    </source>
</evidence>
<dbReference type="InterPro" id="IPR051794">
    <property type="entry name" value="PG_Endopeptidase_C40"/>
</dbReference>
<evidence type="ECO:0000256" key="3">
    <source>
        <dbReference type="ARBA" id="ARBA00022801"/>
    </source>
</evidence>
<proteinExistence type="inferred from homology"/>
<comment type="similarity">
    <text evidence="1">Belongs to the peptidase C40 family.</text>
</comment>
<dbReference type="Pfam" id="PF00877">
    <property type="entry name" value="NLPC_P60"/>
    <property type="match status" value="1"/>
</dbReference>
<evidence type="ECO:0000313" key="6">
    <source>
        <dbReference type="EMBL" id="NOE19137.1"/>
    </source>
</evidence>
<keyword evidence="3 6" id="KW-0378">Hydrolase</keyword>
<dbReference type="Gene3D" id="3.90.1720.10">
    <property type="entry name" value="endopeptidase domain like (from Nostoc punctiforme)"/>
    <property type="match status" value="1"/>
</dbReference>
<evidence type="ECO:0000259" key="5">
    <source>
        <dbReference type="PROSITE" id="PS51935"/>
    </source>
</evidence>
<dbReference type="AlphaFoldDB" id="A0AA91BS12"/>
<dbReference type="GO" id="GO:0008234">
    <property type="term" value="F:cysteine-type peptidase activity"/>
    <property type="evidence" value="ECO:0007669"/>
    <property type="project" value="UniProtKB-KW"/>
</dbReference>
<dbReference type="InterPro" id="IPR041382">
    <property type="entry name" value="SH3_16"/>
</dbReference>
<evidence type="ECO:0000256" key="2">
    <source>
        <dbReference type="ARBA" id="ARBA00022670"/>
    </source>
</evidence>
<dbReference type="GO" id="GO:0006508">
    <property type="term" value="P:proteolysis"/>
    <property type="evidence" value="ECO:0007669"/>
    <property type="project" value="UniProtKB-KW"/>
</dbReference>
<dbReference type="Proteomes" id="UP000597886">
    <property type="component" value="Unassembled WGS sequence"/>
</dbReference>